<accession>A0ABM1EHT8</accession>
<keyword evidence="6" id="KW-1185">Reference proteome</keyword>
<dbReference type="PANTHER" id="PTHR12400">
    <property type="entry name" value="INOSITOL POLYPHOSPHATE KINASE"/>
    <property type="match status" value="1"/>
</dbReference>
<evidence type="ECO:0000256" key="4">
    <source>
        <dbReference type="RuleBase" id="RU363090"/>
    </source>
</evidence>
<evidence type="ECO:0000256" key="3">
    <source>
        <dbReference type="ARBA" id="ARBA00022777"/>
    </source>
</evidence>
<keyword evidence="2 4" id="KW-0808">Transferase</keyword>
<dbReference type="GeneID" id="106812404"/>
<feature type="region of interest" description="Disordered" evidence="5">
    <location>
        <begin position="126"/>
        <end position="146"/>
    </location>
</feature>
<name>A0ABM1EHT8_PRICU</name>
<proteinExistence type="inferred from homology"/>
<evidence type="ECO:0000256" key="2">
    <source>
        <dbReference type="ARBA" id="ARBA00022679"/>
    </source>
</evidence>
<gene>
    <name evidence="7" type="primary">LOC106812404</name>
</gene>
<dbReference type="RefSeq" id="XP_014671759.1">
    <property type="nucleotide sequence ID" value="XM_014816273.1"/>
</dbReference>
<dbReference type="Proteomes" id="UP000695022">
    <property type="component" value="Unplaced"/>
</dbReference>
<keyword evidence="3 4" id="KW-0418">Kinase</keyword>
<feature type="region of interest" description="Disordered" evidence="5">
    <location>
        <begin position="378"/>
        <end position="402"/>
    </location>
</feature>
<comment type="similarity">
    <text evidence="1 4">Belongs to the inositol phosphokinase (IPK) family.</text>
</comment>
<evidence type="ECO:0000313" key="6">
    <source>
        <dbReference type="Proteomes" id="UP000695022"/>
    </source>
</evidence>
<organism evidence="6 7">
    <name type="scientific">Priapulus caudatus</name>
    <name type="common">Priapulid worm</name>
    <dbReference type="NCBI Taxonomy" id="37621"/>
    <lineage>
        <taxon>Eukaryota</taxon>
        <taxon>Metazoa</taxon>
        <taxon>Ecdysozoa</taxon>
        <taxon>Scalidophora</taxon>
        <taxon>Priapulida</taxon>
        <taxon>Priapulimorpha</taxon>
        <taxon>Priapulimorphida</taxon>
        <taxon>Priapulidae</taxon>
        <taxon>Priapulus</taxon>
    </lineage>
</organism>
<dbReference type="Gene3D" id="3.30.470.160">
    <property type="entry name" value="Inositol polyphosphate kinase"/>
    <property type="match status" value="1"/>
</dbReference>
<dbReference type="EC" id="2.7.-.-" evidence="4"/>
<reference evidence="7" key="1">
    <citation type="submission" date="2025-08" db="UniProtKB">
        <authorList>
            <consortium name="RefSeq"/>
        </authorList>
    </citation>
    <scope>IDENTIFICATION</scope>
</reference>
<dbReference type="Pfam" id="PF03770">
    <property type="entry name" value="IPK"/>
    <property type="match status" value="1"/>
</dbReference>
<protein>
    <recommendedName>
        <fullName evidence="4">Kinase</fullName>
        <ecNumber evidence="4">2.7.-.-</ecNumber>
    </recommendedName>
</protein>
<sequence>MCEAYQHWWKHGALVCETGVSSVAVCLQPFVHQVGGHSGMMMFDETTVCKPLISRERHFYMTLPPEMKEFTPEYRGVIEVTCKEDEEGYVSLVTSSPTQKSKHGKTELERARSSVVRERKKWRELPARSRLRRSSSLENDDGAAEPSLIVQEKAGQWEEPHAPGHNPWSLKCHKEQLKKMRKNVKSKGASTQKFILLENLTCQYRYPCVLDLKMGTRQHGDDASEAKQQSQRRKCAATTSASLGVRVCGMQVYQNDSGQYICHNKYYGRGLSEEGFRKALLQFLNTGKKVRRDLICLMIERLQQLKAMLAPQSTFRFYSSSLLVMYEGYEEEETEERHPKRVAGREKVVAEACTCTRGRAGPQEETLIEWGSAREEAEKPGERACKRSERNLESQEEKVGERVRERAEDSLAGAACSSDAPTLCSDKENEVVLKDDGCCSCKVAPPSRRVDVRMIDFAHTTHEGFRDDCIVHKGPDTGYIFGLENMIRILQEL</sequence>
<evidence type="ECO:0000256" key="1">
    <source>
        <dbReference type="ARBA" id="ARBA00007374"/>
    </source>
</evidence>
<dbReference type="InterPro" id="IPR038286">
    <property type="entry name" value="IPK_sf"/>
</dbReference>
<evidence type="ECO:0000256" key="5">
    <source>
        <dbReference type="SAM" id="MobiDB-lite"/>
    </source>
</evidence>
<dbReference type="InterPro" id="IPR005522">
    <property type="entry name" value="IPK"/>
</dbReference>
<dbReference type="PANTHER" id="PTHR12400:SF21">
    <property type="entry name" value="KINASE"/>
    <property type="match status" value="1"/>
</dbReference>
<dbReference type="SUPFAM" id="SSF56104">
    <property type="entry name" value="SAICAR synthase-like"/>
    <property type="match status" value="1"/>
</dbReference>
<evidence type="ECO:0000313" key="7">
    <source>
        <dbReference type="RefSeq" id="XP_014671759.1"/>
    </source>
</evidence>